<comment type="function">
    <text evidence="9">Part of the twin-arginine translocation (Tat) system that transports large folded proteins containing a characteristic twin-arginine motif in their signal peptide across membranes. TatA could form the protein-conducting channel of the Tat system.</text>
</comment>
<evidence type="ECO:0000313" key="11">
    <source>
        <dbReference type="Proteomes" id="UP000219036"/>
    </source>
</evidence>
<keyword evidence="4 9" id="KW-0812">Transmembrane</keyword>
<dbReference type="NCBIfam" id="TIGR01411">
    <property type="entry name" value="tatAE"/>
    <property type="match status" value="1"/>
</dbReference>
<proteinExistence type="inferred from homology"/>
<dbReference type="GO" id="GO:0033281">
    <property type="term" value="C:TAT protein transport complex"/>
    <property type="evidence" value="ECO:0007669"/>
    <property type="project" value="UniProtKB-UniRule"/>
</dbReference>
<keyword evidence="5 9" id="KW-0653">Protein transport</keyword>
<keyword evidence="2 9" id="KW-0813">Transport</keyword>
<dbReference type="Pfam" id="PF02416">
    <property type="entry name" value="TatA_B_E"/>
    <property type="match status" value="1"/>
</dbReference>
<evidence type="ECO:0000256" key="6">
    <source>
        <dbReference type="ARBA" id="ARBA00022989"/>
    </source>
</evidence>
<dbReference type="PANTHER" id="PTHR42982:SF1">
    <property type="entry name" value="SEC-INDEPENDENT PROTEIN TRANSLOCASE PROTEIN TATA"/>
    <property type="match status" value="1"/>
</dbReference>
<comment type="similarity">
    <text evidence="9">Belongs to the TatA/E family.</text>
</comment>
<dbReference type="Proteomes" id="UP000219036">
    <property type="component" value="Unassembled WGS sequence"/>
</dbReference>
<evidence type="ECO:0000256" key="1">
    <source>
        <dbReference type="ARBA" id="ARBA00004162"/>
    </source>
</evidence>
<evidence type="ECO:0000256" key="3">
    <source>
        <dbReference type="ARBA" id="ARBA00022475"/>
    </source>
</evidence>
<dbReference type="RefSeq" id="WP_097001087.1">
    <property type="nucleotide sequence ID" value="NZ_OBEI01000012.1"/>
</dbReference>
<keyword evidence="6 9" id="KW-1133">Transmembrane helix</keyword>
<dbReference type="GO" id="GO:0043953">
    <property type="term" value="P:protein transport by the Tat complex"/>
    <property type="evidence" value="ECO:0007669"/>
    <property type="project" value="UniProtKB-UniRule"/>
</dbReference>
<name>A0A285NMW7_9AQUI</name>
<gene>
    <name evidence="9" type="primary">tatA</name>
    <name evidence="10" type="ORF">SAMN06265182_1938</name>
</gene>
<dbReference type="InterPro" id="IPR006312">
    <property type="entry name" value="TatA/E"/>
</dbReference>
<dbReference type="Gene3D" id="1.20.5.3310">
    <property type="match status" value="1"/>
</dbReference>
<sequence length="81" mass="8951">MIGGIGIPELLLIFGILLLLFGARKLPEIGRGLGEGIRSFKSSLSGEENKEEEKVVKAKELEPEIKEEKKVETTEKEKTQA</sequence>
<evidence type="ECO:0000256" key="7">
    <source>
        <dbReference type="ARBA" id="ARBA00023010"/>
    </source>
</evidence>
<dbReference type="AlphaFoldDB" id="A0A285NMW7"/>
<comment type="subunit">
    <text evidence="9">Forms a complex with TatC.</text>
</comment>
<dbReference type="InterPro" id="IPR003369">
    <property type="entry name" value="TatA/B/E"/>
</dbReference>
<keyword evidence="7 9" id="KW-0811">Translocation</keyword>
<evidence type="ECO:0000256" key="9">
    <source>
        <dbReference type="HAMAP-Rule" id="MF_00236"/>
    </source>
</evidence>
<protein>
    <recommendedName>
        <fullName evidence="9">Sec-independent protein translocase protein TatA</fullName>
    </recommendedName>
</protein>
<dbReference type="EMBL" id="OBEI01000012">
    <property type="protein sequence ID" value="SNZ10850.1"/>
    <property type="molecule type" value="Genomic_DNA"/>
</dbReference>
<organism evidence="10 11">
    <name type="scientific">Persephonella hydrogeniphila</name>
    <dbReference type="NCBI Taxonomy" id="198703"/>
    <lineage>
        <taxon>Bacteria</taxon>
        <taxon>Pseudomonadati</taxon>
        <taxon>Aquificota</taxon>
        <taxon>Aquificia</taxon>
        <taxon>Aquificales</taxon>
        <taxon>Hydrogenothermaceae</taxon>
        <taxon>Persephonella</taxon>
    </lineage>
</organism>
<evidence type="ECO:0000313" key="10">
    <source>
        <dbReference type="EMBL" id="SNZ10850.1"/>
    </source>
</evidence>
<dbReference type="HAMAP" id="MF_00236">
    <property type="entry name" value="TatA_E"/>
    <property type="match status" value="1"/>
</dbReference>
<evidence type="ECO:0000256" key="8">
    <source>
        <dbReference type="ARBA" id="ARBA00023136"/>
    </source>
</evidence>
<evidence type="ECO:0000256" key="5">
    <source>
        <dbReference type="ARBA" id="ARBA00022927"/>
    </source>
</evidence>
<keyword evidence="3 9" id="KW-1003">Cell membrane</keyword>
<evidence type="ECO:0000256" key="4">
    <source>
        <dbReference type="ARBA" id="ARBA00022692"/>
    </source>
</evidence>
<keyword evidence="11" id="KW-1185">Reference proteome</keyword>
<dbReference type="PANTHER" id="PTHR42982">
    <property type="entry name" value="SEC-INDEPENDENT PROTEIN TRANSLOCASE PROTEIN TATA"/>
    <property type="match status" value="1"/>
</dbReference>
<dbReference type="GO" id="GO:0008320">
    <property type="term" value="F:protein transmembrane transporter activity"/>
    <property type="evidence" value="ECO:0007669"/>
    <property type="project" value="UniProtKB-UniRule"/>
</dbReference>
<keyword evidence="8 9" id="KW-0472">Membrane</keyword>
<reference evidence="11" key="1">
    <citation type="submission" date="2017-09" db="EMBL/GenBank/DDBJ databases">
        <authorList>
            <person name="Varghese N."/>
            <person name="Submissions S."/>
        </authorList>
    </citation>
    <scope>NUCLEOTIDE SEQUENCE [LARGE SCALE GENOMIC DNA]</scope>
    <source>
        <strain evidence="11">DSM 15103</strain>
    </source>
</reference>
<comment type="subcellular location">
    <subcellularLocation>
        <location evidence="1 9">Cell membrane</location>
        <topology evidence="1 9">Single-pass membrane protein</topology>
    </subcellularLocation>
</comment>
<evidence type="ECO:0000256" key="2">
    <source>
        <dbReference type="ARBA" id="ARBA00022448"/>
    </source>
</evidence>
<accession>A0A285NMW7</accession>